<organism evidence="1">
    <name type="scientific">Xenopsylla cheopis</name>
    <name type="common">Oriental rat flea</name>
    <name type="synonym">Pulex cheopis</name>
    <dbReference type="NCBI Taxonomy" id="163159"/>
    <lineage>
        <taxon>Eukaryota</taxon>
        <taxon>Metazoa</taxon>
        <taxon>Ecdysozoa</taxon>
        <taxon>Arthropoda</taxon>
        <taxon>Hexapoda</taxon>
        <taxon>Insecta</taxon>
        <taxon>Pterygota</taxon>
        <taxon>Neoptera</taxon>
        <taxon>Endopterygota</taxon>
        <taxon>Siphonaptera</taxon>
        <taxon>Pulicidae</taxon>
        <taxon>Xenopsyllinae</taxon>
        <taxon>Xenopsylla</taxon>
    </lineage>
</organism>
<proteinExistence type="predicted"/>
<sequence>MRISQILFKTKLPNGNIFRGKYRLVKQVTQRGLEKLRKDYELEEKNMLYLRHPYLTLEQSTGHAKALRKTAAKVQLWNNTKYLKFKDHVRIEDRLNHLKVSEAWD</sequence>
<name>A0A6M2DJU1_XENCH</name>
<dbReference type="PANTHER" id="PTHR14520">
    <property type="entry name" value="MITOCHONDRIAL RIBOSOMAL PROTEIN 63"/>
    <property type="match status" value="1"/>
</dbReference>
<dbReference type="GO" id="GO:0032543">
    <property type="term" value="P:mitochondrial translation"/>
    <property type="evidence" value="ECO:0007669"/>
    <property type="project" value="TreeGrafter"/>
</dbReference>
<accession>A0A6M2DJU1</accession>
<dbReference type="InterPro" id="IPR016576">
    <property type="entry name" value="Ribosomal_mL63"/>
</dbReference>
<dbReference type="GO" id="GO:0003735">
    <property type="term" value="F:structural constituent of ribosome"/>
    <property type="evidence" value="ECO:0007669"/>
    <property type="project" value="TreeGrafter"/>
</dbReference>
<dbReference type="GO" id="GO:0005761">
    <property type="term" value="C:mitochondrial ribosome"/>
    <property type="evidence" value="ECO:0007669"/>
    <property type="project" value="InterPro"/>
</dbReference>
<evidence type="ECO:0000313" key="1">
    <source>
        <dbReference type="EMBL" id="NOV45960.1"/>
    </source>
</evidence>
<dbReference type="EMBL" id="GIIL01002234">
    <property type="protein sequence ID" value="NOV45960.1"/>
    <property type="molecule type" value="Transcribed_RNA"/>
</dbReference>
<dbReference type="Pfam" id="PF14978">
    <property type="entry name" value="MRP-63"/>
    <property type="match status" value="1"/>
</dbReference>
<protein>
    <submittedName>
        <fullName evidence="1">Putative mitochondrial ribosome protein 63</fullName>
    </submittedName>
</protein>
<dbReference type="PANTHER" id="PTHR14520:SF4">
    <property type="entry name" value="LARGE RIBOSOMAL SUBUNIT PROTEIN ML63"/>
    <property type="match status" value="1"/>
</dbReference>
<reference evidence="1" key="1">
    <citation type="submission" date="2020-03" db="EMBL/GenBank/DDBJ databases">
        <title>Transcriptomic Profiling of the Digestive Tract of the Rat Flea, Xenopsylla cheopis, Following Blood Feeding and Infection with Yersinia pestis.</title>
        <authorList>
            <person name="Bland D.M."/>
            <person name="Martens C.A."/>
            <person name="Virtaneva K."/>
            <person name="Kanakabandi K."/>
            <person name="Long D."/>
            <person name="Rosenke R."/>
            <person name="Saturday G.A."/>
            <person name="Hoyt F.H."/>
            <person name="Bruno D.P."/>
            <person name="Ribeiro J.M.C."/>
            <person name="Hinnebusch J."/>
        </authorList>
    </citation>
    <scope>NUCLEOTIDE SEQUENCE</scope>
</reference>
<dbReference type="AlphaFoldDB" id="A0A6M2DJU1"/>